<accession>A0A8H7UM99</accession>
<dbReference type="GO" id="GO:0000139">
    <property type="term" value="C:Golgi membrane"/>
    <property type="evidence" value="ECO:0007669"/>
    <property type="project" value="TreeGrafter"/>
</dbReference>
<dbReference type="Proteomes" id="UP000654370">
    <property type="component" value="Unassembled WGS sequence"/>
</dbReference>
<dbReference type="GO" id="GO:0006886">
    <property type="term" value="P:intracellular protein transport"/>
    <property type="evidence" value="ECO:0007669"/>
    <property type="project" value="InterPro"/>
</dbReference>
<evidence type="ECO:0000313" key="4">
    <source>
        <dbReference type="EMBL" id="KAG2184988.1"/>
    </source>
</evidence>
<protein>
    <recommendedName>
        <fullName evidence="3">RIC1 C-terminal alpha solenoid region domain-containing protein</fullName>
    </recommendedName>
</protein>
<dbReference type="AlphaFoldDB" id="A0A8H7UM99"/>
<sequence>MHHSRPYSLRGLPSGHVASTPLFTDNLKRWRTNDVKEVAAQAVYIPLDFYPLAVLLRKGIIAGIEQNITLQNSLGLLQFRLITKTHLFLHHIFRNLLSYGYELDAVRFAKLFEKLVYFGHALEILLHTVLEKEADSPRGRSSGKFPC</sequence>
<dbReference type="Pfam" id="PF07064">
    <property type="entry name" value="RIC1"/>
    <property type="match status" value="1"/>
</dbReference>
<dbReference type="GO" id="GO:0034066">
    <property type="term" value="C:Ric1-Rgp1 guanyl-nucleotide exchange factor complex"/>
    <property type="evidence" value="ECO:0007669"/>
    <property type="project" value="InterPro"/>
</dbReference>
<dbReference type="EMBL" id="JAEPQZ010000002">
    <property type="protein sequence ID" value="KAG2184988.1"/>
    <property type="molecule type" value="Genomic_DNA"/>
</dbReference>
<reference evidence="4" key="1">
    <citation type="submission" date="2020-12" db="EMBL/GenBank/DDBJ databases">
        <title>Metabolic potential, ecology and presence of endohyphal bacteria is reflected in genomic diversity of Mucoromycotina.</title>
        <authorList>
            <person name="Muszewska A."/>
            <person name="Okrasinska A."/>
            <person name="Steczkiewicz K."/>
            <person name="Drgas O."/>
            <person name="Orlowska M."/>
            <person name="Perlinska-Lenart U."/>
            <person name="Aleksandrzak-Piekarczyk T."/>
            <person name="Szatraj K."/>
            <person name="Zielenkiewicz U."/>
            <person name="Pilsyk S."/>
            <person name="Malc E."/>
            <person name="Mieczkowski P."/>
            <person name="Kruszewska J.S."/>
            <person name="Biernat P."/>
            <person name="Pawlowska J."/>
        </authorList>
    </citation>
    <scope>NUCLEOTIDE SEQUENCE</scope>
    <source>
        <strain evidence="4">WA0000067209</strain>
    </source>
</reference>
<comment type="caution">
    <text evidence="4">The sequence shown here is derived from an EMBL/GenBank/DDBJ whole genome shotgun (WGS) entry which is preliminary data.</text>
</comment>
<keyword evidence="5" id="KW-1185">Reference proteome</keyword>
<dbReference type="InterPro" id="IPR009771">
    <property type="entry name" value="RIC1_C"/>
</dbReference>
<evidence type="ECO:0000259" key="3">
    <source>
        <dbReference type="Pfam" id="PF07064"/>
    </source>
</evidence>
<dbReference type="InterPro" id="IPR040096">
    <property type="entry name" value="Ric1"/>
</dbReference>
<dbReference type="OrthoDB" id="67540at2759"/>
<dbReference type="GO" id="GO:0042147">
    <property type="term" value="P:retrograde transport, endosome to Golgi"/>
    <property type="evidence" value="ECO:0007669"/>
    <property type="project" value="TreeGrafter"/>
</dbReference>
<gene>
    <name evidence="4" type="ORF">INT43_000901</name>
</gene>
<name>A0A8H7UM99_MORIS</name>
<evidence type="ECO:0000256" key="1">
    <source>
        <dbReference type="ARBA" id="ARBA00004370"/>
    </source>
</evidence>
<dbReference type="PANTHER" id="PTHR22746:SF10">
    <property type="entry name" value="GUANINE NUCLEOTIDE EXCHANGE FACTOR SUBUNIT RIC1"/>
    <property type="match status" value="1"/>
</dbReference>
<dbReference type="PANTHER" id="PTHR22746">
    <property type="entry name" value="RAB6A-GEF COMPLEX PARTNER PROTEIN 1"/>
    <property type="match status" value="1"/>
</dbReference>
<comment type="subcellular location">
    <subcellularLocation>
        <location evidence="1">Membrane</location>
    </subcellularLocation>
</comment>
<proteinExistence type="predicted"/>
<feature type="domain" description="RIC1 C-terminal alpha solenoid region" evidence="3">
    <location>
        <begin position="90"/>
        <end position="139"/>
    </location>
</feature>
<keyword evidence="2" id="KW-0472">Membrane</keyword>
<evidence type="ECO:0000256" key="2">
    <source>
        <dbReference type="ARBA" id="ARBA00023136"/>
    </source>
</evidence>
<dbReference type="GO" id="GO:0005829">
    <property type="term" value="C:cytosol"/>
    <property type="evidence" value="ECO:0007669"/>
    <property type="project" value="TreeGrafter"/>
</dbReference>
<organism evidence="4 5">
    <name type="scientific">Mortierella isabellina</name>
    <name type="common">Filamentous fungus</name>
    <name type="synonym">Umbelopsis isabellina</name>
    <dbReference type="NCBI Taxonomy" id="91625"/>
    <lineage>
        <taxon>Eukaryota</taxon>
        <taxon>Fungi</taxon>
        <taxon>Fungi incertae sedis</taxon>
        <taxon>Mucoromycota</taxon>
        <taxon>Mucoromycotina</taxon>
        <taxon>Umbelopsidomycetes</taxon>
        <taxon>Umbelopsidales</taxon>
        <taxon>Umbelopsidaceae</taxon>
        <taxon>Umbelopsis</taxon>
    </lineage>
</organism>
<evidence type="ECO:0000313" key="5">
    <source>
        <dbReference type="Proteomes" id="UP000654370"/>
    </source>
</evidence>